<feature type="region of interest" description="Disordered" evidence="1">
    <location>
        <begin position="242"/>
        <end position="263"/>
    </location>
</feature>
<organism evidence="3">
    <name type="scientific">Melampsora larici-populina (strain 98AG31 / pathotype 3-4-7)</name>
    <name type="common">Poplar leaf rust fungus</name>
    <dbReference type="NCBI Taxonomy" id="747676"/>
    <lineage>
        <taxon>Eukaryota</taxon>
        <taxon>Fungi</taxon>
        <taxon>Dikarya</taxon>
        <taxon>Basidiomycota</taxon>
        <taxon>Pucciniomycotina</taxon>
        <taxon>Pucciniomycetes</taxon>
        <taxon>Pucciniales</taxon>
        <taxon>Melampsoraceae</taxon>
        <taxon>Melampsora</taxon>
    </lineage>
</organism>
<dbReference type="HOGENOM" id="CLU_652242_0_0_1"/>
<dbReference type="RefSeq" id="XP_007403729.1">
    <property type="nucleotide sequence ID" value="XM_007403667.1"/>
</dbReference>
<evidence type="ECO:0000256" key="1">
    <source>
        <dbReference type="SAM" id="MobiDB-lite"/>
    </source>
</evidence>
<keyword evidence="3" id="KW-1185">Reference proteome</keyword>
<evidence type="ECO:0000313" key="3">
    <source>
        <dbReference type="Proteomes" id="UP000001072"/>
    </source>
</evidence>
<dbReference type="KEGG" id="mlr:MELLADRAFT_87053"/>
<reference evidence="3" key="1">
    <citation type="journal article" date="2011" name="Proc. Natl. Acad. Sci. U.S.A.">
        <title>Obligate biotrophy features unraveled by the genomic analysis of rust fungi.</title>
        <authorList>
            <person name="Duplessis S."/>
            <person name="Cuomo C.A."/>
            <person name="Lin Y.-C."/>
            <person name="Aerts A."/>
            <person name="Tisserant E."/>
            <person name="Veneault-Fourrey C."/>
            <person name="Joly D.L."/>
            <person name="Hacquard S."/>
            <person name="Amselem J."/>
            <person name="Cantarel B.L."/>
            <person name="Chiu R."/>
            <person name="Coutinho P.M."/>
            <person name="Feau N."/>
            <person name="Field M."/>
            <person name="Frey P."/>
            <person name="Gelhaye E."/>
            <person name="Goldberg J."/>
            <person name="Grabherr M.G."/>
            <person name="Kodira C.D."/>
            <person name="Kohler A."/>
            <person name="Kuees U."/>
            <person name="Lindquist E.A."/>
            <person name="Lucas S.M."/>
            <person name="Mago R."/>
            <person name="Mauceli E."/>
            <person name="Morin E."/>
            <person name="Murat C."/>
            <person name="Pangilinan J.L."/>
            <person name="Park R."/>
            <person name="Pearson M."/>
            <person name="Quesneville H."/>
            <person name="Rouhier N."/>
            <person name="Sakthikumar S."/>
            <person name="Salamov A.A."/>
            <person name="Schmutz J."/>
            <person name="Selles B."/>
            <person name="Shapiro H."/>
            <person name="Tanguay P."/>
            <person name="Tuskan G.A."/>
            <person name="Henrissat B."/>
            <person name="Van de Peer Y."/>
            <person name="Rouze P."/>
            <person name="Ellis J.G."/>
            <person name="Dodds P.N."/>
            <person name="Schein J.E."/>
            <person name="Zhong S."/>
            <person name="Hamelin R.C."/>
            <person name="Grigoriev I.V."/>
            <person name="Szabo L.J."/>
            <person name="Martin F."/>
        </authorList>
    </citation>
    <scope>NUCLEOTIDE SEQUENCE [LARGE SCALE GENOMIC DNA]</scope>
    <source>
        <strain evidence="3">98AG31 / pathotype 3-4-7</strain>
    </source>
</reference>
<dbReference type="InParanoid" id="F4R4C8"/>
<dbReference type="VEuPathDB" id="FungiDB:MELLADRAFT_87053"/>
<dbReference type="EMBL" id="GL883090">
    <property type="protein sequence ID" value="EGG12791.1"/>
    <property type="molecule type" value="Genomic_DNA"/>
</dbReference>
<name>F4R4C8_MELLP</name>
<dbReference type="GeneID" id="18934381"/>
<dbReference type="AlphaFoldDB" id="F4R4C8"/>
<protein>
    <submittedName>
        <fullName evidence="2">Uncharacterized protein</fullName>
    </submittedName>
</protein>
<accession>F4R4C8</accession>
<sequence length="421" mass="44870">MAYQYPYQLPTTTFPLSTPDTQTLPPALLQALHRLATFSSDIQLLTAHFAPHLHFHAHHPCFSKPTPQHFARRRKPTSRSTAWRLQNLQSSNPITHLPASNVTPSSLIATHAPLRPVSTPPFDPTRHDSQVPRSSYVPPCITRSRMQTEPDRLARYALSNHQSDESMSQNSITPRSMTSASTAIDLIRTEHPLDLNLLVPATVGPTVTTTTLGLAPDTAVDLSPITTAINLTPVYFVSEPTSDVGTESIHDSSETGDNSVTPDEVGEELITPAIVQVVSESQTATADNPERAAAISSLRIPAGLASVTDINLILNAIKPAMISSPVPVIEDRTSSAANVPIVHALDSQTFSNDDPTLAAAIDLSPTSDSGTETDTPPAANSSIKKLIDLDVAATAVGSTPVAAVGCETFGNFEQQTVANVD</sequence>
<evidence type="ECO:0000313" key="2">
    <source>
        <dbReference type="EMBL" id="EGG12791.1"/>
    </source>
</evidence>
<dbReference type="Proteomes" id="UP000001072">
    <property type="component" value="Unassembled WGS sequence"/>
</dbReference>
<proteinExistence type="predicted"/>
<gene>
    <name evidence="2" type="ORF">MELLADRAFT_87053</name>
</gene>
<feature type="region of interest" description="Disordered" evidence="1">
    <location>
        <begin position="112"/>
        <end position="138"/>
    </location>
</feature>